<name>A0A0D2E7Q8_9EURO</name>
<feature type="compositionally biased region" description="Polar residues" evidence="2">
    <location>
        <begin position="96"/>
        <end position="108"/>
    </location>
</feature>
<dbReference type="AlphaFoldDB" id="A0A0D2E7Q8"/>
<feature type="compositionally biased region" description="Basic residues" evidence="2">
    <location>
        <begin position="345"/>
        <end position="365"/>
    </location>
</feature>
<protein>
    <recommendedName>
        <fullName evidence="3">Inner kinetochore subunit AME1 domain-containing protein</fullName>
    </recommendedName>
</protein>
<proteinExistence type="predicted"/>
<reference evidence="4 5" key="1">
    <citation type="submission" date="2015-01" db="EMBL/GenBank/DDBJ databases">
        <title>The Genome Sequence of Exophiala xenobiotica CBS118157.</title>
        <authorList>
            <consortium name="The Broad Institute Genomics Platform"/>
            <person name="Cuomo C."/>
            <person name="de Hoog S."/>
            <person name="Gorbushina A."/>
            <person name="Stielow B."/>
            <person name="Teixiera M."/>
            <person name="Abouelleil A."/>
            <person name="Chapman S.B."/>
            <person name="Priest M."/>
            <person name="Young S.K."/>
            <person name="Wortman J."/>
            <person name="Nusbaum C."/>
            <person name="Birren B."/>
        </authorList>
    </citation>
    <scope>NUCLEOTIDE SEQUENCE [LARGE SCALE GENOMIC DNA]</scope>
    <source>
        <strain evidence="4 5">CBS 118157</strain>
    </source>
</reference>
<dbReference type="GeneID" id="25331461"/>
<organism evidence="4 5">
    <name type="scientific">Exophiala xenobiotica</name>
    <dbReference type="NCBI Taxonomy" id="348802"/>
    <lineage>
        <taxon>Eukaryota</taxon>
        <taxon>Fungi</taxon>
        <taxon>Dikarya</taxon>
        <taxon>Ascomycota</taxon>
        <taxon>Pezizomycotina</taxon>
        <taxon>Eurotiomycetes</taxon>
        <taxon>Chaetothyriomycetidae</taxon>
        <taxon>Chaetothyriales</taxon>
        <taxon>Herpotrichiellaceae</taxon>
        <taxon>Exophiala</taxon>
    </lineage>
</organism>
<feature type="region of interest" description="Disordered" evidence="2">
    <location>
        <begin position="244"/>
        <end position="263"/>
    </location>
</feature>
<feature type="region of interest" description="Disordered" evidence="2">
    <location>
        <begin position="199"/>
        <end position="233"/>
    </location>
</feature>
<dbReference type="Pfam" id="PF20994">
    <property type="entry name" value="CENPU"/>
    <property type="match status" value="1"/>
</dbReference>
<feature type="region of interest" description="Disordered" evidence="2">
    <location>
        <begin position="311"/>
        <end position="483"/>
    </location>
</feature>
<dbReference type="OrthoDB" id="5377952at2759"/>
<evidence type="ECO:0000313" key="5">
    <source>
        <dbReference type="Proteomes" id="UP000054342"/>
    </source>
</evidence>
<accession>A0A0D2E7Q8</accession>
<dbReference type="EMBL" id="KN847322">
    <property type="protein sequence ID" value="KIW50765.1"/>
    <property type="molecule type" value="Genomic_DNA"/>
</dbReference>
<keyword evidence="5" id="KW-1185">Reference proteome</keyword>
<dbReference type="InterPro" id="IPR048743">
    <property type="entry name" value="AME1"/>
</dbReference>
<feature type="compositionally biased region" description="Low complexity" evidence="2">
    <location>
        <begin position="73"/>
        <end position="89"/>
    </location>
</feature>
<evidence type="ECO:0000313" key="4">
    <source>
        <dbReference type="EMBL" id="KIW50765.1"/>
    </source>
</evidence>
<evidence type="ECO:0000259" key="3">
    <source>
        <dbReference type="Pfam" id="PF20994"/>
    </source>
</evidence>
<sequence>MASNNRQDRALMRQRGAGARNVAKADFGLDFGFNNARQERQQMRQRGAASRQIESADFGLSFPSSARSRRSITRTPQQRRPTSSRTSRTPARRSGEPSTARSIRQTSVRPEEQHETASEQSGRSTKRRRLSHTAETPSQEVGFATPTLRSTRSATRRKPRSSIFTIAEDGEAQESQQIQTEGLVTPRLLDDSPLFVQQDSFGKENSAPGNASPAKAQDTNDTRSTRRRTRSSLLLEEEAHIARIAADGDGGDSASIDRAEQAVRSIEAPEGAALVEHAENDAGPKAAKQGDSGFGGPAETNLDLEEILDASTGQERSRKLSNARKSTQGSFREVSEDAINDFVLHPKKTRRKRKSVNLGRKKRRSSTSERANTRERSLATDVPSRTPSSVLQSAPTTSVEPEVVGKHRQKRLSLASGEATPASYRKRSPLETEEEEDQTYAPESSPEPETPAIPKRSRRNERRQSAQAGDDRASQNKKAKATFPILTHRLTNVARLPTIHEEEVEEQSDDERDSAVTLGTDRGRPNAVDVLAQICRETIANMIERITATDQPSGRAALKNKRSALEAFGHDLDDELFEMSEAVENRIDLEARVRKSKREKAALQAEWIEIRKERERIALRCDAVRRNNWENEAEARQKWQLSEAARRAELEWDQAGPVEHEGTEYLLRGVTDELSSASAHGGLLEKIKSFNAHLESMALCL</sequence>
<gene>
    <name evidence="4" type="ORF">PV05_09553</name>
</gene>
<feature type="region of interest" description="Disordered" evidence="2">
    <location>
        <begin position="501"/>
        <end position="521"/>
    </location>
</feature>
<keyword evidence="1" id="KW-0175">Coiled coil</keyword>
<dbReference type="STRING" id="348802.A0A0D2E7Q8"/>
<dbReference type="Proteomes" id="UP000054342">
    <property type="component" value="Unassembled WGS sequence"/>
</dbReference>
<feature type="coiled-coil region" evidence="1">
    <location>
        <begin position="579"/>
        <end position="606"/>
    </location>
</feature>
<dbReference type="HOGENOM" id="CLU_029134_0_0_1"/>
<feature type="domain" description="Inner kinetochore subunit AME1" evidence="3">
    <location>
        <begin position="526"/>
        <end position="697"/>
    </location>
</feature>
<feature type="compositionally biased region" description="Acidic residues" evidence="2">
    <location>
        <begin position="502"/>
        <end position="512"/>
    </location>
</feature>
<feature type="compositionally biased region" description="Basic and acidic residues" evidence="2">
    <location>
        <begin position="1"/>
        <end position="11"/>
    </location>
</feature>
<feature type="compositionally biased region" description="Low complexity" evidence="2">
    <location>
        <begin position="244"/>
        <end position="254"/>
    </location>
</feature>
<feature type="region of interest" description="Disordered" evidence="2">
    <location>
        <begin position="1"/>
        <end position="178"/>
    </location>
</feature>
<feature type="compositionally biased region" description="Polar residues" evidence="2">
    <location>
        <begin position="383"/>
        <end position="399"/>
    </location>
</feature>
<feature type="region of interest" description="Disordered" evidence="2">
    <location>
        <begin position="279"/>
        <end position="299"/>
    </location>
</feature>
<evidence type="ECO:0000256" key="2">
    <source>
        <dbReference type="SAM" id="MobiDB-lite"/>
    </source>
</evidence>
<evidence type="ECO:0000256" key="1">
    <source>
        <dbReference type="SAM" id="Coils"/>
    </source>
</evidence>
<dbReference type="RefSeq" id="XP_013311349.1">
    <property type="nucleotide sequence ID" value="XM_013455895.1"/>
</dbReference>